<sequence length="224" mass="25384">MFQGLSLDNRYDEEDWDGSYEIIILGSVIPKWFRHQSIWTEANTKEPSSLLCDEWMGIAICVVFCSLPRHQISHASPLSYKLIANGKKVSTTLGIKKKSSNTSIIPYEDFGVLHHNFVNSAVAVERNNAKRTHDNYDGAGPSGEGSFNDLPNPKRIERVTEIMTHGDSDCKEYIECGEELSEWQESSESKLEGLLDLFMRRNCHMAKRQEGKCSPLYASHFHSP</sequence>
<keyword evidence="6" id="KW-1185">Reference proteome</keyword>
<dbReference type="InParanoid" id="A0A7N2R0R1"/>
<reference evidence="5 6" key="1">
    <citation type="journal article" date="2016" name="G3 (Bethesda)">
        <title>First Draft Assembly and Annotation of the Genome of a California Endemic Oak Quercus lobata Nee (Fagaceae).</title>
        <authorList>
            <person name="Sork V.L."/>
            <person name="Fitz-Gibbon S.T."/>
            <person name="Puiu D."/>
            <person name="Crepeau M."/>
            <person name="Gugger P.F."/>
            <person name="Sherman R."/>
            <person name="Stevens K."/>
            <person name="Langley C.H."/>
            <person name="Pellegrini M."/>
            <person name="Salzberg S.L."/>
        </authorList>
    </citation>
    <scope>NUCLEOTIDE SEQUENCE [LARGE SCALE GENOMIC DNA]</scope>
    <source>
        <strain evidence="5 6">cv. SW786</strain>
    </source>
</reference>
<dbReference type="EnsemblPlants" id="QL03p008610:mrna">
    <property type="protein sequence ID" value="QL03p008610:mrna"/>
    <property type="gene ID" value="QL03p008610"/>
</dbReference>
<evidence type="ECO:0000256" key="3">
    <source>
        <dbReference type="SAM" id="MobiDB-lite"/>
    </source>
</evidence>
<proteinExistence type="predicted"/>
<evidence type="ECO:0000313" key="5">
    <source>
        <dbReference type="EnsemblPlants" id="QL03p008610:mrna"/>
    </source>
</evidence>
<feature type="domain" description="C-JID" evidence="4">
    <location>
        <begin position="26"/>
        <end position="101"/>
    </location>
</feature>
<keyword evidence="2" id="KW-0677">Repeat</keyword>
<dbReference type="Gramene" id="QL03p008610:mrna">
    <property type="protein sequence ID" value="QL03p008610:mrna"/>
    <property type="gene ID" value="QL03p008610"/>
</dbReference>
<keyword evidence="1" id="KW-0433">Leucine-rich repeat</keyword>
<dbReference type="AlphaFoldDB" id="A0A7N2R0R1"/>
<feature type="region of interest" description="Disordered" evidence="3">
    <location>
        <begin position="133"/>
        <end position="152"/>
    </location>
</feature>
<dbReference type="Pfam" id="PF20160">
    <property type="entry name" value="C-JID"/>
    <property type="match status" value="1"/>
</dbReference>
<protein>
    <recommendedName>
        <fullName evidence="4">C-JID domain-containing protein</fullName>
    </recommendedName>
</protein>
<reference evidence="5" key="2">
    <citation type="submission" date="2021-01" db="UniProtKB">
        <authorList>
            <consortium name="EnsemblPlants"/>
        </authorList>
    </citation>
    <scope>IDENTIFICATION</scope>
</reference>
<accession>A0A7N2R0R1</accession>
<evidence type="ECO:0000259" key="4">
    <source>
        <dbReference type="Pfam" id="PF20160"/>
    </source>
</evidence>
<dbReference type="InterPro" id="IPR045344">
    <property type="entry name" value="C-JID"/>
</dbReference>
<evidence type="ECO:0000256" key="2">
    <source>
        <dbReference type="ARBA" id="ARBA00022737"/>
    </source>
</evidence>
<name>A0A7N2R0R1_QUELO</name>
<organism evidence="5 6">
    <name type="scientific">Quercus lobata</name>
    <name type="common">Valley oak</name>
    <dbReference type="NCBI Taxonomy" id="97700"/>
    <lineage>
        <taxon>Eukaryota</taxon>
        <taxon>Viridiplantae</taxon>
        <taxon>Streptophyta</taxon>
        <taxon>Embryophyta</taxon>
        <taxon>Tracheophyta</taxon>
        <taxon>Spermatophyta</taxon>
        <taxon>Magnoliopsida</taxon>
        <taxon>eudicotyledons</taxon>
        <taxon>Gunneridae</taxon>
        <taxon>Pentapetalae</taxon>
        <taxon>rosids</taxon>
        <taxon>fabids</taxon>
        <taxon>Fagales</taxon>
        <taxon>Fagaceae</taxon>
        <taxon>Quercus</taxon>
    </lineage>
</organism>
<evidence type="ECO:0000313" key="6">
    <source>
        <dbReference type="Proteomes" id="UP000594261"/>
    </source>
</evidence>
<dbReference type="Proteomes" id="UP000594261">
    <property type="component" value="Chromosome 3"/>
</dbReference>
<evidence type="ECO:0000256" key="1">
    <source>
        <dbReference type="ARBA" id="ARBA00022614"/>
    </source>
</evidence>
<dbReference type="EMBL" id="LRBV02000003">
    <property type="status" value="NOT_ANNOTATED_CDS"/>
    <property type="molecule type" value="Genomic_DNA"/>
</dbReference>